<dbReference type="RefSeq" id="WP_009536668.1">
    <property type="nucleotide sequence ID" value="NZ_JH414504.1"/>
</dbReference>
<proteinExistence type="inferred from homology"/>
<dbReference type="PROSITE" id="PS51740">
    <property type="entry name" value="SPOVT_ABRB"/>
    <property type="match status" value="1"/>
</dbReference>
<dbReference type="InterPro" id="IPR047976">
    <property type="entry name" value="Anti_VapB2-like"/>
</dbReference>
<keyword evidence="2" id="KW-0238">DNA-binding</keyword>
<evidence type="ECO:0000256" key="1">
    <source>
        <dbReference type="ARBA" id="ARBA00007924"/>
    </source>
</evidence>
<comment type="similarity">
    <text evidence="1">Belongs to the VapB family.</text>
</comment>
<accession>G9WV92</accession>
<dbReference type="AlphaFoldDB" id="G9WV92"/>
<feature type="domain" description="SpoVT-AbrB" evidence="3">
    <location>
        <begin position="4"/>
        <end position="44"/>
    </location>
</feature>
<dbReference type="InterPro" id="IPR051734">
    <property type="entry name" value="VapB_TA_antitoxins"/>
</dbReference>
<comment type="caution">
    <text evidence="4">The sequence shown here is derived from an EMBL/GenBank/DDBJ whole genome shotgun (WGS) entry which is preliminary data.</text>
</comment>
<dbReference type="Pfam" id="PF04014">
    <property type="entry name" value="MazE_antitoxin"/>
    <property type="match status" value="1"/>
</dbReference>
<evidence type="ECO:0000256" key="2">
    <source>
        <dbReference type="PROSITE-ProRule" id="PRU01076"/>
    </source>
</evidence>
<dbReference type="InterPro" id="IPR037914">
    <property type="entry name" value="SpoVT-AbrB_sf"/>
</dbReference>
<keyword evidence="5" id="KW-1185">Reference proteome</keyword>
<evidence type="ECO:0000313" key="5">
    <source>
        <dbReference type="Proteomes" id="UP000003527"/>
    </source>
</evidence>
<dbReference type="PANTHER" id="PTHR37550">
    <property type="entry name" value="ANTITOXIN VAPB1"/>
    <property type="match status" value="1"/>
</dbReference>
<dbReference type="HOGENOM" id="CLU_162018_2_2_9"/>
<dbReference type="InterPro" id="IPR007159">
    <property type="entry name" value="SpoVT-AbrB_dom"/>
</dbReference>
<sequence>MMTAKVFKNGRSQAIRLPKECRFSLDEVVVNKIGDIVILLPKQNKWDSFMRAIDMFSDDFMADGRARDIVQEHEAI</sequence>
<organism evidence="4 5">
    <name type="scientific">Oribacterium asaccharolyticum ACB7</name>
    <dbReference type="NCBI Taxonomy" id="796944"/>
    <lineage>
        <taxon>Bacteria</taxon>
        <taxon>Bacillati</taxon>
        <taxon>Bacillota</taxon>
        <taxon>Clostridia</taxon>
        <taxon>Lachnospirales</taxon>
        <taxon>Lachnospiraceae</taxon>
        <taxon>Oribacterium</taxon>
    </lineage>
</organism>
<name>G9WV92_9FIRM</name>
<dbReference type="PATRIC" id="fig|796944.3.peg.1551"/>
<dbReference type="Proteomes" id="UP000003527">
    <property type="component" value="Unassembled WGS sequence"/>
</dbReference>
<evidence type="ECO:0000313" key="4">
    <source>
        <dbReference type="EMBL" id="EHL11493.1"/>
    </source>
</evidence>
<dbReference type="GO" id="GO:0003677">
    <property type="term" value="F:DNA binding"/>
    <property type="evidence" value="ECO:0007669"/>
    <property type="project" value="UniProtKB-UniRule"/>
</dbReference>
<evidence type="ECO:0000259" key="3">
    <source>
        <dbReference type="PROSITE" id="PS51740"/>
    </source>
</evidence>
<dbReference type="PANTHER" id="PTHR37550:SF3">
    <property type="entry name" value="ANTITOXIN VAPB1"/>
    <property type="match status" value="1"/>
</dbReference>
<reference evidence="4 5" key="1">
    <citation type="submission" date="2011-08" db="EMBL/GenBank/DDBJ databases">
        <title>The Genome Sequence of Oribacterium sp. ACB7.</title>
        <authorList>
            <consortium name="The Broad Institute Genome Sequencing Platform"/>
            <person name="Earl A."/>
            <person name="Ward D."/>
            <person name="Feldgarden M."/>
            <person name="Gevers D."/>
            <person name="Sizova M."/>
            <person name="Hazen A."/>
            <person name="Epstein S."/>
            <person name="Young S.K."/>
            <person name="Zeng Q."/>
            <person name="Gargeya S."/>
            <person name="Fitzgerald M."/>
            <person name="Haas B."/>
            <person name="Abouelleil A."/>
            <person name="Alvarado L."/>
            <person name="Arachchi H.M."/>
            <person name="Berlin A."/>
            <person name="Brown A."/>
            <person name="Chapman S.B."/>
            <person name="Chen Z."/>
            <person name="Dunbar C."/>
            <person name="Freedman E."/>
            <person name="Gearin G."/>
            <person name="Gellesch M."/>
            <person name="Goldberg J."/>
            <person name="Griggs A."/>
            <person name="Gujja S."/>
            <person name="Heiman D."/>
            <person name="Howarth C."/>
            <person name="Larson L."/>
            <person name="Lui A."/>
            <person name="MacDonald P.J.P."/>
            <person name="Montmayeur A."/>
            <person name="Murphy C."/>
            <person name="Neiman D."/>
            <person name="Pearson M."/>
            <person name="Priest M."/>
            <person name="Roberts A."/>
            <person name="Saif S."/>
            <person name="Shea T."/>
            <person name="Shenoy N."/>
            <person name="Sisk P."/>
            <person name="Stolte C."/>
            <person name="Sykes S."/>
            <person name="Wortman J."/>
            <person name="Nusbaum C."/>
            <person name="Birren B."/>
        </authorList>
    </citation>
    <scope>NUCLEOTIDE SEQUENCE [LARGE SCALE GENOMIC DNA]</scope>
    <source>
        <strain evidence="4 5">ACB7</strain>
    </source>
</reference>
<gene>
    <name evidence="4" type="ORF">HMPREF9624_00826</name>
</gene>
<dbReference type="Gene3D" id="2.10.260.10">
    <property type="match status" value="1"/>
</dbReference>
<dbReference type="NCBIfam" id="NF040493">
    <property type="entry name" value="TA_anti_VapB"/>
    <property type="match status" value="1"/>
</dbReference>
<protein>
    <recommendedName>
        <fullName evidence="3">SpoVT-AbrB domain-containing protein</fullName>
    </recommendedName>
</protein>
<dbReference type="SUPFAM" id="SSF89447">
    <property type="entry name" value="AbrB/MazE/MraZ-like"/>
    <property type="match status" value="1"/>
</dbReference>
<dbReference type="EMBL" id="AFZD01000017">
    <property type="protein sequence ID" value="EHL11493.1"/>
    <property type="molecule type" value="Genomic_DNA"/>
</dbReference>